<dbReference type="VEuPathDB" id="TriTrypDB:ADEAN_000246700"/>
<dbReference type="EMBL" id="LR877148">
    <property type="protein sequence ID" value="CAD2215014.1"/>
    <property type="molecule type" value="Genomic_DNA"/>
</dbReference>
<dbReference type="Proteomes" id="UP000515908">
    <property type="component" value="Chromosome 04"/>
</dbReference>
<organism evidence="2 3">
    <name type="scientific">Angomonas deanei</name>
    <dbReference type="NCBI Taxonomy" id="59799"/>
    <lineage>
        <taxon>Eukaryota</taxon>
        <taxon>Discoba</taxon>
        <taxon>Euglenozoa</taxon>
        <taxon>Kinetoplastea</taxon>
        <taxon>Metakinetoplastina</taxon>
        <taxon>Trypanosomatida</taxon>
        <taxon>Trypanosomatidae</taxon>
        <taxon>Strigomonadinae</taxon>
        <taxon>Angomonas</taxon>
    </lineage>
</organism>
<proteinExistence type="predicted"/>
<evidence type="ECO:0000313" key="3">
    <source>
        <dbReference type="Proteomes" id="UP000515908"/>
    </source>
</evidence>
<gene>
    <name evidence="2" type="ORF">ADEAN_000246700</name>
</gene>
<name>A0A7G2C7E6_9TRYP</name>
<dbReference type="AlphaFoldDB" id="A0A7G2C7E6"/>
<sequence>MDLSCFAHGGDEKLGHDVRQGNVDFDTLEKKVQKYAPTLPLDEQDERIEQVRASIKLLGEVGAKSVCSTTPVWRSSLREEKTPPTTFLEQFLIQLSLSKPPSQSSTKEKVMAPFVCRICRKDQRTGMSVPQTAPDKQANAPKKGRNLPAVKPPRKR</sequence>
<protein>
    <submittedName>
        <fullName evidence="2">Uncharacterized protein</fullName>
    </submittedName>
</protein>
<evidence type="ECO:0000313" key="2">
    <source>
        <dbReference type="EMBL" id="CAD2215014.1"/>
    </source>
</evidence>
<reference evidence="2 3" key="1">
    <citation type="submission" date="2020-08" db="EMBL/GenBank/DDBJ databases">
        <authorList>
            <person name="Newling K."/>
            <person name="Davey J."/>
            <person name="Forrester S."/>
        </authorList>
    </citation>
    <scope>NUCLEOTIDE SEQUENCE [LARGE SCALE GENOMIC DNA]</scope>
    <source>
        <strain evidence="3">Crithidia deanei Carvalho (ATCC PRA-265)</strain>
    </source>
</reference>
<evidence type="ECO:0000256" key="1">
    <source>
        <dbReference type="SAM" id="MobiDB-lite"/>
    </source>
</evidence>
<feature type="region of interest" description="Disordered" evidence="1">
    <location>
        <begin position="123"/>
        <end position="156"/>
    </location>
</feature>
<accession>A0A7G2C7E6</accession>
<keyword evidence="3" id="KW-1185">Reference proteome</keyword>